<dbReference type="GO" id="GO:0000155">
    <property type="term" value="F:phosphorelay sensor kinase activity"/>
    <property type="evidence" value="ECO:0007669"/>
    <property type="project" value="InterPro"/>
</dbReference>
<evidence type="ECO:0000256" key="3">
    <source>
        <dbReference type="ARBA" id="ARBA00012438"/>
    </source>
</evidence>
<reference evidence="14 15" key="1">
    <citation type="submission" date="2018-11" db="EMBL/GenBank/DDBJ databases">
        <title>Trebonia kvetii gen.nov., sp.nov., a novel acidophilic actinobacterium, and proposal of the new actinobacterial family Treboniaceae fam. nov.</title>
        <authorList>
            <person name="Rapoport D."/>
            <person name="Sagova-Mareckova M."/>
            <person name="Sedlacek I."/>
            <person name="Provaznik J."/>
            <person name="Kralova S."/>
            <person name="Pavlinic D."/>
            <person name="Benes V."/>
            <person name="Kopecky J."/>
        </authorList>
    </citation>
    <scope>NUCLEOTIDE SEQUENCE [LARGE SCALE GENOMIC DNA]</scope>
    <source>
        <strain evidence="14 15">15Tr583</strain>
    </source>
</reference>
<dbReference type="InterPro" id="IPR005467">
    <property type="entry name" value="His_kinase_dom"/>
</dbReference>
<evidence type="ECO:0000256" key="5">
    <source>
        <dbReference type="ARBA" id="ARBA00022679"/>
    </source>
</evidence>
<keyword evidence="7 14" id="KW-0418">Kinase</keyword>
<evidence type="ECO:0000256" key="6">
    <source>
        <dbReference type="ARBA" id="ARBA00022692"/>
    </source>
</evidence>
<feature type="transmembrane region" description="Helical" evidence="11">
    <location>
        <begin position="158"/>
        <end position="181"/>
    </location>
</feature>
<dbReference type="Gene3D" id="6.10.340.10">
    <property type="match status" value="1"/>
</dbReference>
<keyword evidence="6 11" id="KW-0812">Transmembrane</keyword>
<dbReference type="OrthoDB" id="9786919at2"/>
<comment type="catalytic activity">
    <reaction evidence="1">
        <text>ATP + protein L-histidine = ADP + protein N-phospho-L-histidine.</text>
        <dbReference type="EC" id="2.7.13.3"/>
    </reaction>
</comment>
<dbReference type="Proteomes" id="UP000460272">
    <property type="component" value="Unassembled WGS sequence"/>
</dbReference>
<evidence type="ECO:0000256" key="7">
    <source>
        <dbReference type="ARBA" id="ARBA00022777"/>
    </source>
</evidence>
<gene>
    <name evidence="14" type="ORF">EAS64_07920</name>
</gene>
<dbReference type="Gene3D" id="1.10.287.130">
    <property type="match status" value="1"/>
</dbReference>
<feature type="transmembrane region" description="Helical" evidence="11">
    <location>
        <begin position="12"/>
        <end position="34"/>
    </location>
</feature>
<dbReference type="Pfam" id="PF02518">
    <property type="entry name" value="HATPase_c"/>
    <property type="match status" value="1"/>
</dbReference>
<dbReference type="Gene3D" id="3.30.565.10">
    <property type="entry name" value="Histidine kinase-like ATPase, C-terminal domain"/>
    <property type="match status" value="1"/>
</dbReference>
<proteinExistence type="predicted"/>
<dbReference type="EC" id="2.7.13.3" evidence="3"/>
<comment type="caution">
    <text evidence="14">The sequence shown here is derived from an EMBL/GenBank/DDBJ whole genome shotgun (WGS) entry which is preliminary data.</text>
</comment>
<dbReference type="SMART" id="SM00387">
    <property type="entry name" value="HATPase_c"/>
    <property type="match status" value="1"/>
</dbReference>
<evidence type="ECO:0000259" key="12">
    <source>
        <dbReference type="PROSITE" id="PS50109"/>
    </source>
</evidence>
<evidence type="ECO:0000256" key="11">
    <source>
        <dbReference type="SAM" id="Phobius"/>
    </source>
</evidence>
<dbReference type="SUPFAM" id="SSF47384">
    <property type="entry name" value="Homodimeric domain of signal transducing histidine kinase"/>
    <property type="match status" value="1"/>
</dbReference>
<feature type="domain" description="Histidine kinase" evidence="12">
    <location>
        <begin position="243"/>
        <end position="449"/>
    </location>
</feature>
<keyword evidence="8 11" id="KW-1133">Transmembrane helix</keyword>
<evidence type="ECO:0000313" key="14">
    <source>
        <dbReference type="EMBL" id="TVZ07210.1"/>
    </source>
</evidence>
<evidence type="ECO:0000256" key="8">
    <source>
        <dbReference type="ARBA" id="ARBA00022989"/>
    </source>
</evidence>
<dbReference type="InterPro" id="IPR036890">
    <property type="entry name" value="HATPase_C_sf"/>
</dbReference>
<dbReference type="PROSITE" id="PS50885">
    <property type="entry name" value="HAMP"/>
    <property type="match status" value="1"/>
</dbReference>
<dbReference type="SMART" id="SM00304">
    <property type="entry name" value="HAMP"/>
    <property type="match status" value="1"/>
</dbReference>
<sequence>MRSRITLKTRFTLVAAGAVAAVALAITAVAFLAIRTDLQNQVRTEVAARADSVVHEARQYRGRIPDHWIPPHSSGFGVLTYTQLITADGEAWTPEGDTGLLEPSKAAIGVAAGKVAAFYAFAQVNGTQSMVLTAPLARGLAMQVAEPLTSTNLEVTSVGATLAILSAIGVFAATLLGWGVARAGLAPVSRLASVAEEVSLTGDPDRRVEVGRRDELGRLATTFNAMLGALQRSLTAQRRLVSDASHELRTPLASLRLNVEVLAENPEMPAAERQEVLSRVTNQVAELSRLVASVTDLARGEPPATDRSAVHLNAVVADALEAARRDWPKTEFTAYLAGGVVEGSAERLRVAVKNLLDNAAKFGPPEGPVRIRLAGGRLTIRDHGPGIPEDDLPFVFDRFYRALSSRSAPGSGLGLAVVREIVVGHGGTIAAEAAPRGGTIMRLTLPLMGAGQDPAS</sequence>
<evidence type="ECO:0000313" key="15">
    <source>
        <dbReference type="Proteomes" id="UP000460272"/>
    </source>
</evidence>
<accession>A0A6P2C7L0</accession>
<protein>
    <recommendedName>
        <fullName evidence="3">histidine kinase</fullName>
        <ecNumber evidence="3">2.7.13.3</ecNumber>
    </recommendedName>
</protein>
<evidence type="ECO:0000256" key="10">
    <source>
        <dbReference type="ARBA" id="ARBA00023136"/>
    </source>
</evidence>
<dbReference type="Pfam" id="PF00512">
    <property type="entry name" value="HisKA"/>
    <property type="match status" value="1"/>
</dbReference>
<dbReference type="InterPro" id="IPR003594">
    <property type="entry name" value="HATPase_dom"/>
</dbReference>
<dbReference type="PANTHER" id="PTHR45436:SF5">
    <property type="entry name" value="SENSOR HISTIDINE KINASE TRCS"/>
    <property type="match status" value="1"/>
</dbReference>
<evidence type="ECO:0000256" key="1">
    <source>
        <dbReference type="ARBA" id="ARBA00000085"/>
    </source>
</evidence>
<dbReference type="EMBL" id="RPFW01000001">
    <property type="protein sequence ID" value="TVZ07210.1"/>
    <property type="molecule type" value="Genomic_DNA"/>
</dbReference>
<dbReference type="PRINTS" id="PR00344">
    <property type="entry name" value="BCTRLSENSOR"/>
</dbReference>
<dbReference type="PROSITE" id="PS50109">
    <property type="entry name" value="HIS_KIN"/>
    <property type="match status" value="1"/>
</dbReference>
<name>A0A6P2C7L0_9ACTN</name>
<dbReference type="SMART" id="SM00388">
    <property type="entry name" value="HisKA"/>
    <property type="match status" value="1"/>
</dbReference>
<keyword evidence="9" id="KW-0902">Two-component regulatory system</keyword>
<evidence type="ECO:0000256" key="2">
    <source>
        <dbReference type="ARBA" id="ARBA00004236"/>
    </source>
</evidence>
<dbReference type="InterPro" id="IPR050428">
    <property type="entry name" value="TCS_sensor_his_kinase"/>
</dbReference>
<dbReference type="CDD" id="cd06225">
    <property type="entry name" value="HAMP"/>
    <property type="match status" value="1"/>
</dbReference>
<dbReference type="InterPro" id="IPR003660">
    <property type="entry name" value="HAMP_dom"/>
</dbReference>
<evidence type="ECO:0000256" key="9">
    <source>
        <dbReference type="ARBA" id="ARBA00023012"/>
    </source>
</evidence>
<keyword evidence="5" id="KW-0808">Transferase</keyword>
<dbReference type="AlphaFoldDB" id="A0A6P2C7L0"/>
<dbReference type="CDD" id="cd00075">
    <property type="entry name" value="HATPase"/>
    <property type="match status" value="1"/>
</dbReference>
<dbReference type="Pfam" id="PF00672">
    <property type="entry name" value="HAMP"/>
    <property type="match status" value="1"/>
</dbReference>
<dbReference type="InterPro" id="IPR036097">
    <property type="entry name" value="HisK_dim/P_sf"/>
</dbReference>
<keyword evidence="4" id="KW-0597">Phosphoprotein</keyword>
<keyword evidence="10 11" id="KW-0472">Membrane</keyword>
<evidence type="ECO:0000256" key="4">
    <source>
        <dbReference type="ARBA" id="ARBA00022553"/>
    </source>
</evidence>
<organism evidence="14 15">
    <name type="scientific">Trebonia kvetii</name>
    <dbReference type="NCBI Taxonomy" id="2480626"/>
    <lineage>
        <taxon>Bacteria</taxon>
        <taxon>Bacillati</taxon>
        <taxon>Actinomycetota</taxon>
        <taxon>Actinomycetes</taxon>
        <taxon>Streptosporangiales</taxon>
        <taxon>Treboniaceae</taxon>
        <taxon>Trebonia</taxon>
    </lineage>
</organism>
<dbReference type="InterPro" id="IPR003661">
    <property type="entry name" value="HisK_dim/P_dom"/>
</dbReference>
<feature type="domain" description="HAMP" evidence="13">
    <location>
        <begin position="182"/>
        <end position="235"/>
    </location>
</feature>
<evidence type="ECO:0000259" key="13">
    <source>
        <dbReference type="PROSITE" id="PS50885"/>
    </source>
</evidence>
<dbReference type="PANTHER" id="PTHR45436">
    <property type="entry name" value="SENSOR HISTIDINE KINASE YKOH"/>
    <property type="match status" value="1"/>
</dbReference>
<comment type="subcellular location">
    <subcellularLocation>
        <location evidence="2">Cell membrane</location>
    </subcellularLocation>
</comment>
<dbReference type="SUPFAM" id="SSF55874">
    <property type="entry name" value="ATPase domain of HSP90 chaperone/DNA topoisomerase II/histidine kinase"/>
    <property type="match status" value="1"/>
</dbReference>
<dbReference type="SUPFAM" id="SSF158472">
    <property type="entry name" value="HAMP domain-like"/>
    <property type="match status" value="1"/>
</dbReference>
<dbReference type="RefSeq" id="WP_145851965.1">
    <property type="nucleotide sequence ID" value="NZ_RPFW01000001.1"/>
</dbReference>
<keyword evidence="15" id="KW-1185">Reference proteome</keyword>
<dbReference type="CDD" id="cd00082">
    <property type="entry name" value="HisKA"/>
    <property type="match status" value="1"/>
</dbReference>
<dbReference type="GO" id="GO:0005886">
    <property type="term" value="C:plasma membrane"/>
    <property type="evidence" value="ECO:0007669"/>
    <property type="project" value="UniProtKB-SubCell"/>
</dbReference>
<dbReference type="InterPro" id="IPR004358">
    <property type="entry name" value="Sig_transdc_His_kin-like_C"/>
</dbReference>